<feature type="non-terminal residue" evidence="2">
    <location>
        <position position="1"/>
    </location>
</feature>
<feature type="non-terminal residue" evidence="2">
    <location>
        <position position="148"/>
    </location>
</feature>
<dbReference type="EMBL" id="CAJVPZ010033651">
    <property type="protein sequence ID" value="CAG8744904.1"/>
    <property type="molecule type" value="Genomic_DNA"/>
</dbReference>
<dbReference type="OrthoDB" id="2441867at2759"/>
<feature type="region of interest" description="Disordered" evidence="1">
    <location>
        <begin position="101"/>
        <end position="129"/>
    </location>
</feature>
<evidence type="ECO:0000313" key="2">
    <source>
        <dbReference type="EMBL" id="CAG8744904.1"/>
    </source>
</evidence>
<proteinExistence type="predicted"/>
<keyword evidence="3" id="KW-1185">Reference proteome</keyword>
<dbReference type="Proteomes" id="UP000789396">
    <property type="component" value="Unassembled WGS sequence"/>
</dbReference>
<sequence>GLEIFDRNQEPSVQIVHNEDEPSSTGTFQVLQRIRGQEINVRNAVKLDSKKVVYGRGLGLCKKALNIAITNGSNKVLKDFLQRFIDEQVLLQSKGRPANKRYLTATEDYNSKNIRSSNQDESGQKKKNKRQCAICKSWYHDSRNCPEK</sequence>
<dbReference type="AlphaFoldDB" id="A0A9N9NMS9"/>
<protein>
    <submittedName>
        <fullName evidence="2">1116_t:CDS:1</fullName>
    </submittedName>
</protein>
<gene>
    <name evidence="2" type="ORF">RFULGI_LOCUS13149</name>
</gene>
<evidence type="ECO:0000256" key="1">
    <source>
        <dbReference type="SAM" id="MobiDB-lite"/>
    </source>
</evidence>
<organism evidence="2 3">
    <name type="scientific">Racocetra fulgida</name>
    <dbReference type="NCBI Taxonomy" id="60492"/>
    <lineage>
        <taxon>Eukaryota</taxon>
        <taxon>Fungi</taxon>
        <taxon>Fungi incertae sedis</taxon>
        <taxon>Mucoromycota</taxon>
        <taxon>Glomeromycotina</taxon>
        <taxon>Glomeromycetes</taxon>
        <taxon>Diversisporales</taxon>
        <taxon>Gigasporaceae</taxon>
        <taxon>Racocetra</taxon>
    </lineage>
</organism>
<comment type="caution">
    <text evidence="2">The sequence shown here is derived from an EMBL/GenBank/DDBJ whole genome shotgun (WGS) entry which is preliminary data.</text>
</comment>
<reference evidence="2" key="1">
    <citation type="submission" date="2021-06" db="EMBL/GenBank/DDBJ databases">
        <authorList>
            <person name="Kallberg Y."/>
            <person name="Tangrot J."/>
            <person name="Rosling A."/>
        </authorList>
    </citation>
    <scope>NUCLEOTIDE SEQUENCE</scope>
    <source>
        <strain evidence="2">IN212</strain>
    </source>
</reference>
<feature type="compositionally biased region" description="Polar residues" evidence="1">
    <location>
        <begin position="107"/>
        <end position="121"/>
    </location>
</feature>
<accession>A0A9N9NMS9</accession>
<evidence type="ECO:0000313" key="3">
    <source>
        <dbReference type="Proteomes" id="UP000789396"/>
    </source>
</evidence>
<name>A0A9N9NMS9_9GLOM</name>